<comment type="caution">
    <text evidence="2">The sequence shown here is derived from an EMBL/GenBank/DDBJ whole genome shotgun (WGS) entry which is preliminary data.</text>
</comment>
<dbReference type="Proteomes" id="UP000242814">
    <property type="component" value="Unassembled WGS sequence"/>
</dbReference>
<dbReference type="VEuPathDB" id="FungiDB:PADG_07313"/>
<evidence type="ECO:0008006" key="4">
    <source>
        <dbReference type="Google" id="ProtNLM"/>
    </source>
</evidence>
<dbReference type="VEuPathDB" id="FungiDB:PABG_03867"/>
<gene>
    <name evidence="2" type="ORF">ACO22_03502</name>
</gene>
<dbReference type="PANTHER" id="PTHR31126">
    <property type="entry name" value="TYROSINE-PROTEIN PHOSPHATASE"/>
    <property type="match status" value="1"/>
</dbReference>
<dbReference type="SUPFAM" id="SSF52799">
    <property type="entry name" value="(Phosphotyrosine protein) phosphatases II"/>
    <property type="match status" value="1"/>
</dbReference>
<reference evidence="2 3" key="1">
    <citation type="submission" date="2016-06" db="EMBL/GenBank/DDBJ databases">
        <authorList>
            <person name="Kjaerup R.B."/>
            <person name="Dalgaard T.S."/>
            <person name="Juul-Madsen H.R."/>
        </authorList>
    </citation>
    <scope>NUCLEOTIDE SEQUENCE [LARGE SCALE GENOMIC DNA]</scope>
    <source>
        <strain evidence="2 3">Pb300</strain>
    </source>
</reference>
<sequence>MSPFFAMIVPESLKIGWVECAGNLGLGKSYAVGHSKDIRRHQPTTRPNPTGRTKLQAESDIKMEQESVMSSLPSPPFYFADGIDNLRDLGGYAISPTSSVRRNYLFRCATLSDTTPEGATFLADKLGITTIYDFRSITESERSPSVEIAGTTRHHVPVFRDQDASPESLALRYKDYASSDGPQGFMRAYAEILRAGSASAFRAVFEHIRDRSEEPLLFHCSAGKDRTGVCGALILRIAGVSDEVIGREYELTEAGLGELRQYFIDRLLVHPAFGGDRGSAERMVAAKAAAMMATLDWIDKRYNGAEGYLKTEMGFSDQDIRLIRKNLVISEKAIL</sequence>
<dbReference type="PROSITE" id="PS00383">
    <property type="entry name" value="TYR_PHOSPHATASE_1"/>
    <property type="match status" value="1"/>
</dbReference>
<feature type="region of interest" description="Disordered" evidence="1">
    <location>
        <begin position="35"/>
        <end position="58"/>
    </location>
</feature>
<evidence type="ECO:0000313" key="3">
    <source>
        <dbReference type="Proteomes" id="UP000242814"/>
    </source>
</evidence>
<dbReference type="Gene3D" id="3.90.190.10">
    <property type="entry name" value="Protein tyrosine phosphatase superfamily"/>
    <property type="match status" value="1"/>
</dbReference>
<dbReference type="InterPro" id="IPR026893">
    <property type="entry name" value="Tyr/Ser_Pase_IphP-type"/>
</dbReference>
<accession>A0A1D2JFU0</accession>
<dbReference type="EMBL" id="LZYO01000120">
    <property type="protein sequence ID" value="ODH31013.1"/>
    <property type="molecule type" value="Genomic_DNA"/>
</dbReference>
<proteinExistence type="predicted"/>
<dbReference type="Pfam" id="PF13350">
    <property type="entry name" value="Y_phosphatase3"/>
    <property type="match status" value="1"/>
</dbReference>
<dbReference type="InterPro" id="IPR029021">
    <property type="entry name" value="Prot-tyrosine_phosphatase-like"/>
</dbReference>
<dbReference type="GO" id="GO:0004721">
    <property type="term" value="F:phosphoprotein phosphatase activity"/>
    <property type="evidence" value="ECO:0007669"/>
    <property type="project" value="InterPro"/>
</dbReference>
<dbReference type="InterPro" id="IPR016130">
    <property type="entry name" value="Tyr_Pase_AS"/>
</dbReference>
<evidence type="ECO:0000313" key="2">
    <source>
        <dbReference type="EMBL" id="ODH31013.1"/>
    </source>
</evidence>
<organism evidence="2 3">
    <name type="scientific">Paracoccidioides brasiliensis</name>
    <dbReference type="NCBI Taxonomy" id="121759"/>
    <lineage>
        <taxon>Eukaryota</taxon>
        <taxon>Fungi</taxon>
        <taxon>Dikarya</taxon>
        <taxon>Ascomycota</taxon>
        <taxon>Pezizomycotina</taxon>
        <taxon>Eurotiomycetes</taxon>
        <taxon>Eurotiomycetidae</taxon>
        <taxon>Onygenales</taxon>
        <taxon>Ajellomycetaceae</taxon>
        <taxon>Paracoccidioides</taxon>
    </lineage>
</organism>
<protein>
    <recommendedName>
        <fullName evidence="4">Tyrosine specific protein phosphatases domain-containing protein</fullName>
    </recommendedName>
</protein>
<dbReference type="AlphaFoldDB" id="A0A1D2JFU0"/>
<evidence type="ECO:0000256" key="1">
    <source>
        <dbReference type="SAM" id="MobiDB-lite"/>
    </source>
</evidence>
<dbReference type="PANTHER" id="PTHR31126:SF1">
    <property type="entry name" value="TYROSINE SPECIFIC PROTEIN PHOSPHATASES DOMAIN-CONTAINING PROTEIN"/>
    <property type="match status" value="1"/>
</dbReference>
<name>A0A1D2JFU0_PARBR</name>
<feature type="compositionally biased region" description="Polar residues" evidence="1">
    <location>
        <begin position="44"/>
        <end position="53"/>
    </location>
</feature>